<organism evidence="1 2">
    <name type="scientific">Faecalibacterium prausnitzii</name>
    <dbReference type="NCBI Taxonomy" id="853"/>
    <lineage>
        <taxon>Bacteria</taxon>
        <taxon>Bacillati</taxon>
        <taxon>Bacillota</taxon>
        <taxon>Clostridia</taxon>
        <taxon>Eubacteriales</taxon>
        <taxon>Oscillospiraceae</taxon>
        <taxon>Faecalibacterium</taxon>
    </lineage>
</organism>
<protein>
    <recommendedName>
        <fullName evidence="3">YolD-like protein</fullName>
    </recommendedName>
</protein>
<evidence type="ECO:0008006" key="3">
    <source>
        <dbReference type="Google" id="ProtNLM"/>
    </source>
</evidence>
<reference evidence="1 2" key="1">
    <citation type="submission" date="2018-08" db="EMBL/GenBank/DDBJ databases">
        <title>A genome reference for cultivated species of the human gut microbiota.</title>
        <authorList>
            <person name="Zou Y."/>
            <person name="Xue W."/>
            <person name="Luo G."/>
        </authorList>
    </citation>
    <scope>NUCLEOTIDE SEQUENCE [LARGE SCALE GENOMIC DNA]</scope>
    <source>
        <strain evidence="1 2">AF29-11BH</strain>
    </source>
</reference>
<gene>
    <name evidence="1" type="ORF">DWZ04_07565</name>
</gene>
<proteinExistence type="predicted"/>
<evidence type="ECO:0000313" key="2">
    <source>
        <dbReference type="Proteomes" id="UP000260783"/>
    </source>
</evidence>
<dbReference type="Proteomes" id="UP000260783">
    <property type="component" value="Unassembled WGS sequence"/>
</dbReference>
<dbReference type="EMBL" id="QVEW01000006">
    <property type="protein sequence ID" value="RGB98103.1"/>
    <property type="molecule type" value="Genomic_DNA"/>
</dbReference>
<evidence type="ECO:0000313" key="1">
    <source>
        <dbReference type="EMBL" id="RGB98103.1"/>
    </source>
</evidence>
<name>A0A3E2UN98_9FIRM</name>
<sequence length="166" mass="18987">MENYKNSKIGLETAKKYGDILEMERPQTEESLRKHPRMTLQNRAKIFSPFSPLRGYDEQLAAEKQRTERVTKRILTEEEMSALSDRLMQVTKGMTITARYFKEDTAHPETPAVGNYITLTGKADRIDPVFRTLQVGDTVVPFEDLVEVSGEGIMDIDVYRTALLVK</sequence>
<dbReference type="AlphaFoldDB" id="A0A3E2UN98"/>
<comment type="caution">
    <text evidence="1">The sequence shown here is derived from an EMBL/GenBank/DDBJ whole genome shotgun (WGS) entry which is preliminary data.</text>
</comment>
<dbReference type="RefSeq" id="WP_117526802.1">
    <property type="nucleotide sequence ID" value="NZ_QVEW01000006.1"/>
</dbReference>
<accession>A0A3E2UN98</accession>